<evidence type="ECO:0000256" key="3">
    <source>
        <dbReference type="ARBA" id="ARBA00022827"/>
    </source>
</evidence>
<reference evidence="8" key="1">
    <citation type="submission" date="2020-01" db="EMBL/GenBank/DDBJ databases">
        <title>Genome Sequencing of Three Apophysomyces-Like Fungal Strains Confirms a Novel Fungal Genus in the Mucoromycota with divergent Burkholderia-like Endosymbiotic Bacteria.</title>
        <authorList>
            <person name="Stajich J.E."/>
            <person name="Macias A.M."/>
            <person name="Carter-House D."/>
            <person name="Lovett B."/>
            <person name="Kasson L.R."/>
            <person name="Berry K."/>
            <person name="Grigoriev I."/>
            <person name="Chang Y."/>
            <person name="Spatafora J."/>
            <person name="Kasson M.T."/>
        </authorList>
    </citation>
    <scope>NUCLEOTIDE SEQUENCE</scope>
    <source>
        <strain evidence="8">NRRL A-21654</strain>
    </source>
</reference>
<sequence length="474" mass="53618">MIHSGLFRVRATTVAPVNLVFKRSVSTDGTLNFSRSFANTTTRTRTLAKSQGRVIILGSGWAGFKLMRDLNKKDYDVTVVSPRNYFVFTPLLASTSVGTLEFRCITEPVRGYSKDVDYHQAWCDKIDLKNQVVHCTSNLDDNKGQTFSLDYDKLVISVGAYSNTFNTPGVKEYGIFLKDINDARRIRARVLECFEYAAQPGVSDVEKASKLHFAVVGGGPTGVEFSAELYDFITEDLSRLYPQLMEHTRMTVYDVAPQILGNFDKKLSDFALQKFNRHGIQVKTGSHVVEVFKNCLRTKEEGDIRFGMLVWATGLMPNPLVQCLESVAKDARGQRILTDHQLRVLDKETKEPLKNVYALGDCATIDDYDLPATAQVANQKAIYLSKNLNKQARNKDTCSKGFSFENRGSMAYIGSWEAVVDMSPVHQKAKEGGHMAWMFWRSAYLSMSVSMRNKMLIPMYWLMTWMFGRDISRF</sequence>
<dbReference type="InterPro" id="IPR054585">
    <property type="entry name" value="NDH2-like_C"/>
</dbReference>
<gene>
    <name evidence="8" type="ORF">EC973_005708</name>
</gene>
<dbReference type="PRINTS" id="PR00368">
    <property type="entry name" value="FADPNR"/>
</dbReference>
<evidence type="ECO:0000313" key="8">
    <source>
        <dbReference type="EMBL" id="KAF7728671.1"/>
    </source>
</evidence>
<evidence type="ECO:0000259" key="6">
    <source>
        <dbReference type="Pfam" id="PF07992"/>
    </source>
</evidence>
<dbReference type="InterPro" id="IPR045024">
    <property type="entry name" value="NDH-2"/>
</dbReference>
<dbReference type="Pfam" id="PF22366">
    <property type="entry name" value="NDH2_C"/>
    <property type="match status" value="1"/>
</dbReference>
<dbReference type="OrthoDB" id="3244603at2759"/>
<dbReference type="PANTHER" id="PTHR43706">
    <property type="entry name" value="NADH DEHYDROGENASE"/>
    <property type="match status" value="1"/>
</dbReference>
<organism evidence="8 9">
    <name type="scientific">Apophysomyces ossiformis</name>
    <dbReference type="NCBI Taxonomy" id="679940"/>
    <lineage>
        <taxon>Eukaryota</taxon>
        <taxon>Fungi</taxon>
        <taxon>Fungi incertae sedis</taxon>
        <taxon>Mucoromycota</taxon>
        <taxon>Mucoromycotina</taxon>
        <taxon>Mucoromycetes</taxon>
        <taxon>Mucorales</taxon>
        <taxon>Mucorineae</taxon>
        <taxon>Mucoraceae</taxon>
        <taxon>Apophysomyces</taxon>
    </lineage>
</organism>
<keyword evidence="5" id="KW-0520">NAD</keyword>
<dbReference type="Proteomes" id="UP000605846">
    <property type="component" value="Unassembled WGS sequence"/>
</dbReference>
<keyword evidence="4" id="KW-0560">Oxidoreductase</keyword>
<evidence type="ECO:0000259" key="7">
    <source>
        <dbReference type="Pfam" id="PF22366"/>
    </source>
</evidence>
<dbReference type="PANTHER" id="PTHR43706:SF17">
    <property type="entry name" value="NADH DEHYDROGENASE (EUROFUNG)"/>
    <property type="match status" value="1"/>
</dbReference>
<keyword evidence="9" id="KW-1185">Reference proteome</keyword>
<evidence type="ECO:0000256" key="4">
    <source>
        <dbReference type="ARBA" id="ARBA00023002"/>
    </source>
</evidence>
<keyword evidence="3" id="KW-0274">FAD</keyword>
<evidence type="ECO:0000256" key="2">
    <source>
        <dbReference type="ARBA" id="ARBA00022630"/>
    </source>
</evidence>
<dbReference type="Gene3D" id="3.50.50.100">
    <property type="match status" value="1"/>
</dbReference>
<dbReference type="InterPro" id="IPR036188">
    <property type="entry name" value="FAD/NAD-bd_sf"/>
</dbReference>
<dbReference type="Pfam" id="PF07992">
    <property type="entry name" value="Pyr_redox_2"/>
    <property type="match status" value="1"/>
</dbReference>
<dbReference type="InterPro" id="IPR023753">
    <property type="entry name" value="FAD/NAD-binding_dom"/>
</dbReference>
<evidence type="ECO:0000256" key="1">
    <source>
        <dbReference type="ARBA" id="ARBA00005272"/>
    </source>
</evidence>
<keyword evidence="2" id="KW-0285">Flavoprotein</keyword>
<dbReference type="GO" id="GO:0005739">
    <property type="term" value="C:mitochondrion"/>
    <property type="evidence" value="ECO:0007669"/>
    <property type="project" value="TreeGrafter"/>
</dbReference>
<proteinExistence type="inferred from homology"/>
<evidence type="ECO:0000256" key="5">
    <source>
        <dbReference type="ARBA" id="ARBA00023027"/>
    </source>
</evidence>
<feature type="domain" description="FAD/NAD(P)-binding" evidence="6">
    <location>
        <begin position="53"/>
        <end position="381"/>
    </location>
</feature>
<evidence type="ECO:0008006" key="10">
    <source>
        <dbReference type="Google" id="ProtNLM"/>
    </source>
</evidence>
<dbReference type="SUPFAM" id="SSF51905">
    <property type="entry name" value="FAD/NAD(P)-binding domain"/>
    <property type="match status" value="2"/>
</dbReference>
<dbReference type="GO" id="GO:0003954">
    <property type="term" value="F:NADH dehydrogenase activity"/>
    <property type="evidence" value="ECO:0007669"/>
    <property type="project" value="InterPro"/>
</dbReference>
<accession>A0A8H7ESR0</accession>
<protein>
    <recommendedName>
        <fullName evidence="10">FAD/NAD(P)-binding domain-containing protein</fullName>
    </recommendedName>
</protein>
<evidence type="ECO:0000313" key="9">
    <source>
        <dbReference type="Proteomes" id="UP000605846"/>
    </source>
</evidence>
<feature type="domain" description="External alternative NADH-ubiquinone oxidoreductase-like C-terminal" evidence="7">
    <location>
        <begin position="407"/>
        <end position="470"/>
    </location>
</feature>
<comment type="similarity">
    <text evidence="1">Belongs to the NADH dehydrogenase family.</text>
</comment>
<comment type="caution">
    <text evidence="8">The sequence shown here is derived from an EMBL/GenBank/DDBJ whole genome shotgun (WGS) entry which is preliminary data.</text>
</comment>
<dbReference type="EMBL" id="JABAYA010000033">
    <property type="protein sequence ID" value="KAF7728671.1"/>
    <property type="molecule type" value="Genomic_DNA"/>
</dbReference>
<dbReference type="AlphaFoldDB" id="A0A8H7ESR0"/>
<name>A0A8H7ESR0_9FUNG</name>